<protein>
    <recommendedName>
        <fullName evidence="3">SnoaL-like domain-containing protein</fullName>
    </recommendedName>
</protein>
<name>A0A023DG75_9BACL</name>
<keyword evidence="2" id="KW-1185">Reference proteome</keyword>
<proteinExistence type="predicted"/>
<dbReference type="AlphaFoldDB" id="A0A023DG75"/>
<evidence type="ECO:0000313" key="2">
    <source>
        <dbReference type="Proteomes" id="UP000023561"/>
    </source>
</evidence>
<accession>A0A023DG75</accession>
<dbReference type="OrthoDB" id="2972432at2"/>
<dbReference type="Proteomes" id="UP000023561">
    <property type="component" value="Unassembled WGS sequence"/>
</dbReference>
<dbReference type="RefSeq" id="WP_042409975.1">
    <property type="nucleotide sequence ID" value="NZ_BAWO01000037.1"/>
</dbReference>
<evidence type="ECO:0000313" key="1">
    <source>
        <dbReference type="EMBL" id="GAJ40299.1"/>
    </source>
</evidence>
<reference evidence="1 2" key="1">
    <citation type="submission" date="2014-04" db="EMBL/GenBank/DDBJ databases">
        <title>Whole genome shotgun sequence of Geobacillus caldoxylosilyticus NBRC 107762.</title>
        <authorList>
            <person name="Hosoyama A."/>
            <person name="Hosoyama Y."/>
            <person name="Katano-Makiyama Y."/>
            <person name="Tsuchikane K."/>
            <person name="Ohji S."/>
            <person name="Ichikawa N."/>
            <person name="Yamazoe A."/>
            <person name="Fujita N."/>
        </authorList>
    </citation>
    <scope>NUCLEOTIDE SEQUENCE [LARGE SCALE GENOMIC DNA]</scope>
    <source>
        <strain evidence="1 2">NBRC 107762</strain>
    </source>
</reference>
<organism evidence="1 2">
    <name type="scientific">Parageobacillus caldoxylosilyticus NBRC 107762</name>
    <dbReference type="NCBI Taxonomy" id="1220594"/>
    <lineage>
        <taxon>Bacteria</taxon>
        <taxon>Bacillati</taxon>
        <taxon>Bacillota</taxon>
        <taxon>Bacilli</taxon>
        <taxon>Bacillales</taxon>
        <taxon>Anoxybacillaceae</taxon>
        <taxon>Saccharococcus</taxon>
    </lineage>
</organism>
<dbReference type="EMBL" id="BAWO01000037">
    <property type="protein sequence ID" value="GAJ40299.1"/>
    <property type="molecule type" value="Genomic_DNA"/>
</dbReference>
<evidence type="ECO:0008006" key="3">
    <source>
        <dbReference type="Google" id="ProtNLM"/>
    </source>
</evidence>
<comment type="caution">
    <text evidence="1">The sequence shown here is derived from an EMBL/GenBank/DDBJ whole genome shotgun (WGS) entry which is preliminary data.</text>
</comment>
<sequence>MRITVTNLVLIALLLIAGSFSFLLYTDLQEAKATIEKYQDIEKLNQRSEDFIEALVYGKHKKYLTGEQLARYEAGLKEHGEPTEKNMAKINEFKIHQLFTKKQKNKDDEAESYAIVQIRYETDDPNQYGDDYIHTLTVNSHWVKDAGEWKVDHIDMALLEDSRDEMLRKQAEEALRKAGQAN</sequence>
<gene>
    <name evidence="1" type="ORF">GCA01S_037_00080</name>
</gene>